<feature type="transmembrane region" description="Helical" evidence="1">
    <location>
        <begin position="131"/>
        <end position="148"/>
    </location>
</feature>
<evidence type="ECO:0000313" key="2">
    <source>
        <dbReference type="EMBL" id="MCS5491467.1"/>
    </source>
</evidence>
<comment type="caution">
    <text evidence="2">The sequence shown here is derived from an EMBL/GenBank/DDBJ whole genome shotgun (WGS) entry which is preliminary data.</text>
</comment>
<feature type="transmembrane region" description="Helical" evidence="1">
    <location>
        <begin position="41"/>
        <end position="59"/>
    </location>
</feature>
<feature type="transmembrane region" description="Helical" evidence="1">
    <location>
        <begin position="160"/>
        <end position="183"/>
    </location>
</feature>
<feature type="transmembrane region" description="Helical" evidence="1">
    <location>
        <begin position="233"/>
        <end position="249"/>
    </location>
</feature>
<accession>A0ABT2GC10</accession>
<feature type="transmembrane region" description="Helical" evidence="1">
    <location>
        <begin position="107"/>
        <end position="124"/>
    </location>
</feature>
<proteinExistence type="predicted"/>
<organism evidence="2 3">
    <name type="scientific">Algoriphagus limi</name>
    <dbReference type="NCBI Taxonomy" id="2975273"/>
    <lineage>
        <taxon>Bacteria</taxon>
        <taxon>Pseudomonadati</taxon>
        <taxon>Bacteroidota</taxon>
        <taxon>Cytophagia</taxon>
        <taxon>Cytophagales</taxon>
        <taxon>Cyclobacteriaceae</taxon>
        <taxon>Algoriphagus</taxon>
    </lineage>
</organism>
<keyword evidence="3" id="KW-1185">Reference proteome</keyword>
<evidence type="ECO:0000256" key="1">
    <source>
        <dbReference type="SAM" id="Phobius"/>
    </source>
</evidence>
<keyword evidence="1" id="KW-1133">Transmembrane helix</keyword>
<name>A0ABT2GC10_9BACT</name>
<keyword evidence="1" id="KW-0812">Transmembrane</keyword>
<feature type="transmembrane region" description="Helical" evidence="1">
    <location>
        <begin position="7"/>
        <end position="29"/>
    </location>
</feature>
<keyword evidence="1" id="KW-0472">Membrane</keyword>
<feature type="transmembrane region" description="Helical" evidence="1">
    <location>
        <begin position="80"/>
        <end position="101"/>
    </location>
</feature>
<feature type="transmembrane region" description="Helical" evidence="1">
    <location>
        <begin position="204"/>
        <end position="227"/>
    </location>
</feature>
<sequence>MQFLGKIVRLISWLSIDVVLGAVAGMLFFSKLFHVALPWQPYVLLGMAVWCIYNLDHLLDAQKVSEKLSGRRQFHHLARVPVLVGIGLLSLLGLIGGFWWFGWGLELQLTFLLGGLIGGIRFLVLKFGKGWMKEFSIALFYVIGISWLPFLRSNSLDWSVWHGLFFLLYLLLANLNLLILSFLDQEEDQLAGFFSVSQELNKASLILWIKYLMYGLLILLILVLVIIPSFYKLFVAILFLMTLCHWYVFNKDGVDSEKKRIGMEWAFFLPVLLIFLK</sequence>
<reference evidence="2 3" key="1">
    <citation type="submission" date="2022-08" db="EMBL/GenBank/DDBJ databases">
        <title>Algoriphagus sp. CAU 1643 isolated from mud.</title>
        <authorList>
            <person name="Kim W."/>
        </authorList>
    </citation>
    <scope>NUCLEOTIDE SEQUENCE [LARGE SCALE GENOMIC DNA]</scope>
    <source>
        <strain evidence="2 3">CAU 1643</strain>
    </source>
</reference>
<dbReference type="Proteomes" id="UP001206788">
    <property type="component" value="Unassembled WGS sequence"/>
</dbReference>
<dbReference type="RefSeq" id="WP_259415122.1">
    <property type="nucleotide sequence ID" value="NZ_JANWGH010000003.1"/>
</dbReference>
<evidence type="ECO:0008006" key="4">
    <source>
        <dbReference type="Google" id="ProtNLM"/>
    </source>
</evidence>
<dbReference type="EMBL" id="JANWGH010000003">
    <property type="protein sequence ID" value="MCS5491467.1"/>
    <property type="molecule type" value="Genomic_DNA"/>
</dbReference>
<evidence type="ECO:0000313" key="3">
    <source>
        <dbReference type="Proteomes" id="UP001206788"/>
    </source>
</evidence>
<protein>
    <recommendedName>
        <fullName evidence="4">UbiA prenyltransferase family protein</fullName>
    </recommendedName>
</protein>
<gene>
    <name evidence="2" type="ORF">NY014_13565</name>
</gene>